<evidence type="ECO:0000256" key="10">
    <source>
        <dbReference type="SAM" id="Phobius"/>
    </source>
</evidence>
<evidence type="ECO:0000256" key="8">
    <source>
        <dbReference type="ARBA" id="ARBA00023012"/>
    </source>
</evidence>
<evidence type="ECO:0000256" key="2">
    <source>
        <dbReference type="ARBA" id="ARBA00012438"/>
    </source>
</evidence>
<proteinExistence type="predicted"/>
<gene>
    <name evidence="12" type="ORF">MXD59_12185</name>
</gene>
<evidence type="ECO:0000259" key="11">
    <source>
        <dbReference type="Pfam" id="PF07730"/>
    </source>
</evidence>
<dbReference type="InterPro" id="IPR011712">
    <property type="entry name" value="Sig_transdc_His_kin_sub3_dim/P"/>
</dbReference>
<dbReference type="SUPFAM" id="SSF55874">
    <property type="entry name" value="ATPase domain of HSP90 chaperone/DNA topoisomerase II/histidine kinase"/>
    <property type="match status" value="1"/>
</dbReference>
<feature type="compositionally biased region" description="Low complexity" evidence="9">
    <location>
        <begin position="386"/>
        <end position="395"/>
    </location>
</feature>
<evidence type="ECO:0000313" key="13">
    <source>
        <dbReference type="Proteomes" id="UP001201873"/>
    </source>
</evidence>
<dbReference type="InterPro" id="IPR036890">
    <property type="entry name" value="HATPase_C_sf"/>
</dbReference>
<feature type="transmembrane region" description="Helical" evidence="10">
    <location>
        <begin position="88"/>
        <end position="110"/>
    </location>
</feature>
<feature type="region of interest" description="Disordered" evidence="9">
    <location>
        <begin position="332"/>
        <end position="351"/>
    </location>
</feature>
<feature type="domain" description="Signal transduction histidine kinase subgroup 3 dimerisation and phosphoacceptor" evidence="11">
    <location>
        <begin position="184"/>
        <end position="248"/>
    </location>
</feature>
<feature type="transmembrane region" description="Helical" evidence="10">
    <location>
        <begin position="130"/>
        <end position="155"/>
    </location>
</feature>
<dbReference type="EMBL" id="JALKFT010000010">
    <property type="protein sequence ID" value="MCK9876524.1"/>
    <property type="molecule type" value="Genomic_DNA"/>
</dbReference>
<organism evidence="12 13">
    <name type="scientific">Frankia umida</name>
    <dbReference type="NCBI Taxonomy" id="573489"/>
    <lineage>
        <taxon>Bacteria</taxon>
        <taxon>Bacillati</taxon>
        <taxon>Actinomycetota</taxon>
        <taxon>Actinomycetes</taxon>
        <taxon>Frankiales</taxon>
        <taxon>Frankiaceae</taxon>
        <taxon>Frankia</taxon>
    </lineage>
</organism>
<keyword evidence="7" id="KW-0067">ATP-binding</keyword>
<evidence type="ECO:0000313" key="12">
    <source>
        <dbReference type="EMBL" id="MCK9876524.1"/>
    </source>
</evidence>
<dbReference type="GO" id="GO:0016301">
    <property type="term" value="F:kinase activity"/>
    <property type="evidence" value="ECO:0007669"/>
    <property type="project" value="UniProtKB-KW"/>
</dbReference>
<comment type="caution">
    <text evidence="12">The sequence shown here is derived from an EMBL/GenBank/DDBJ whole genome shotgun (WGS) entry which is preliminary data.</text>
</comment>
<dbReference type="PANTHER" id="PTHR24421">
    <property type="entry name" value="NITRATE/NITRITE SENSOR PROTEIN NARX-RELATED"/>
    <property type="match status" value="1"/>
</dbReference>
<keyword evidence="3" id="KW-0597">Phosphoprotein</keyword>
<dbReference type="CDD" id="cd16917">
    <property type="entry name" value="HATPase_UhpB-NarQ-NarX-like"/>
    <property type="match status" value="1"/>
</dbReference>
<keyword evidence="10" id="KW-0812">Transmembrane</keyword>
<dbReference type="RefSeq" id="WP_248824771.1">
    <property type="nucleotide sequence ID" value="NZ_JALKFT010000010.1"/>
</dbReference>
<evidence type="ECO:0000256" key="9">
    <source>
        <dbReference type="SAM" id="MobiDB-lite"/>
    </source>
</evidence>
<evidence type="ECO:0000256" key="3">
    <source>
        <dbReference type="ARBA" id="ARBA00022553"/>
    </source>
</evidence>
<keyword evidence="4" id="KW-0808">Transferase</keyword>
<feature type="region of interest" description="Disordered" evidence="9">
    <location>
        <begin position="381"/>
        <end position="405"/>
    </location>
</feature>
<accession>A0ABT0JYA3</accession>
<name>A0ABT0JYA3_9ACTN</name>
<evidence type="ECO:0000256" key="1">
    <source>
        <dbReference type="ARBA" id="ARBA00000085"/>
    </source>
</evidence>
<keyword evidence="5" id="KW-0547">Nucleotide-binding</keyword>
<dbReference type="Pfam" id="PF07730">
    <property type="entry name" value="HisKA_3"/>
    <property type="match status" value="1"/>
</dbReference>
<evidence type="ECO:0000256" key="4">
    <source>
        <dbReference type="ARBA" id="ARBA00022679"/>
    </source>
</evidence>
<keyword evidence="13" id="KW-1185">Reference proteome</keyword>
<dbReference type="PANTHER" id="PTHR24421:SF10">
    <property type="entry name" value="NITRATE_NITRITE SENSOR PROTEIN NARQ"/>
    <property type="match status" value="1"/>
</dbReference>
<comment type="catalytic activity">
    <reaction evidence="1">
        <text>ATP + protein L-histidine = ADP + protein N-phospho-L-histidine.</text>
        <dbReference type="EC" id="2.7.13.3"/>
    </reaction>
</comment>
<evidence type="ECO:0000256" key="5">
    <source>
        <dbReference type="ARBA" id="ARBA00022741"/>
    </source>
</evidence>
<protein>
    <recommendedName>
        <fullName evidence="2">histidine kinase</fullName>
        <ecNumber evidence="2">2.7.13.3</ecNumber>
    </recommendedName>
</protein>
<dbReference type="Gene3D" id="3.30.565.10">
    <property type="entry name" value="Histidine kinase-like ATPase, C-terminal domain"/>
    <property type="match status" value="1"/>
</dbReference>
<keyword evidence="10" id="KW-1133">Transmembrane helix</keyword>
<keyword evidence="8" id="KW-0902">Two-component regulatory system</keyword>
<evidence type="ECO:0000256" key="7">
    <source>
        <dbReference type="ARBA" id="ARBA00022840"/>
    </source>
</evidence>
<sequence>MATGGIFAGICVMVVPGFGESLPRTLLACLGSPLPVLALAALVPGTRQAEGVQARWLLRPPDSAEIGLAPSRTLTDRWRTGLWLVFRTWFGVVVLAVTVNIAALAGRLGLAPLRSAPLRFAGIRLLGSDYLLLGPILVAPLVLTLLWIVVGAGALDLRVARALLSPSPAERLAQAEQRAEQLLERNRLAAELHDSLGHALTVTVLQAGAARQVAATDPAFVQRALTAIEEAGRRALDDLERTLGILRDAPVEARARPALGELDALLDAARIAGTPILADVEPRVADIPGIVSREAYRILQEAVTNALRHAPGCPMTINVGVDGPQLRLRAVNPLPAGSGSPPRQNGKGLRGARERAVLLGGEFDAKSQENHWIVEARLPLGTQPGSASTSRTTARSRYDTAPGTG</sequence>
<reference evidence="12 13" key="1">
    <citation type="submission" date="2022-04" db="EMBL/GenBank/DDBJ databases">
        <title>Genome diversity in the genus Frankia.</title>
        <authorList>
            <person name="Carlos-Shanley C."/>
            <person name="Hahn D."/>
        </authorList>
    </citation>
    <scope>NUCLEOTIDE SEQUENCE [LARGE SCALE GENOMIC DNA]</scope>
    <source>
        <strain evidence="12 13">Ag45/Mut15</strain>
    </source>
</reference>
<evidence type="ECO:0000256" key="6">
    <source>
        <dbReference type="ARBA" id="ARBA00022777"/>
    </source>
</evidence>
<dbReference type="Gene3D" id="1.20.5.1930">
    <property type="match status" value="1"/>
</dbReference>
<dbReference type="InterPro" id="IPR050482">
    <property type="entry name" value="Sensor_HK_TwoCompSys"/>
</dbReference>
<keyword evidence="6 12" id="KW-0418">Kinase</keyword>
<dbReference type="Proteomes" id="UP001201873">
    <property type="component" value="Unassembled WGS sequence"/>
</dbReference>
<keyword evidence="10" id="KW-0472">Membrane</keyword>
<dbReference type="EC" id="2.7.13.3" evidence="2"/>